<reference evidence="1 2" key="1">
    <citation type="submission" date="2014-04" db="EMBL/GenBank/DDBJ databases">
        <authorList>
            <consortium name="DOE Joint Genome Institute"/>
            <person name="Kuo A."/>
            <person name="Kohler A."/>
            <person name="Jargeat P."/>
            <person name="Nagy L.G."/>
            <person name="Floudas D."/>
            <person name="Copeland A."/>
            <person name="Barry K.W."/>
            <person name="Cichocki N."/>
            <person name="Veneault-Fourrey C."/>
            <person name="LaButti K."/>
            <person name="Lindquist E.A."/>
            <person name="Lipzen A."/>
            <person name="Lundell T."/>
            <person name="Morin E."/>
            <person name="Murat C."/>
            <person name="Sun H."/>
            <person name="Tunlid A."/>
            <person name="Henrissat B."/>
            <person name="Grigoriev I.V."/>
            <person name="Hibbett D.S."/>
            <person name="Martin F."/>
            <person name="Nordberg H.P."/>
            <person name="Cantor M.N."/>
            <person name="Hua S.X."/>
        </authorList>
    </citation>
    <scope>NUCLEOTIDE SEQUENCE [LARGE SCALE GENOMIC DNA]</scope>
    <source>
        <strain evidence="1 2">Ve08.2h10</strain>
    </source>
</reference>
<dbReference type="Proteomes" id="UP000054538">
    <property type="component" value="Unassembled WGS sequence"/>
</dbReference>
<gene>
    <name evidence="1" type="ORF">PAXRUDRAFT_17693</name>
</gene>
<dbReference type="InterPro" id="IPR041078">
    <property type="entry name" value="Plavaka"/>
</dbReference>
<evidence type="ECO:0000313" key="1">
    <source>
        <dbReference type="EMBL" id="KIK77144.1"/>
    </source>
</evidence>
<evidence type="ECO:0000313" key="2">
    <source>
        <dbReference type="Proteomes" id="UP000054538"/>
    </source>
</evidence>
<dbReference type="AlphaFoldDB" id="A0A0D0D9J8"/>
<dbReference type="OrthoDB" id="3199698at2759"/>
<dbReference type="EMBL" id="KN827116">
    <property type="protein sequence ID" value="KIK77144.1"/>
    <property type="molecule type" value="Genomic_DNA"/>
</dbReference>
<proteinExistence type="predicted"/>
<keyword evidence="2" id="KW-1185">Reference proteome</keyword>
<organism evidence="1 2">
    <name type="scientific">Paxillus rubicundulus Ve08.2h10</name>
    <dbReference type="NCBI Taxonomy" id="930991"/>
    <lineage>
        <taxon>Eukaryota</taxon>
        <taxon>Fungi</taxon>
        <taxon>Dikarya</taxon>
        <taxon>Basidiomycota</taxon>
        <taxon>Agaricomycotina</taxon>
        <taxon>Agaricomycetes</taxon>
        <taxon>Agaricomycetidae</taxon>
        <taxon>Boletales</taxon>
        <taxon>Paxilineae</taxon>
        <taxon>Paxillaceae</taxon>
        <taxon>Paxillus</taxon>
    </lineage>
</organism>
<dbReference type="InParanoid" id="A0A0D0D9J8"/>
<name>A0A0D0D9J8_9AGAM</name>
<dbReference type="Pfam" id="PF18759">
    <property type="entry name" value="Plavaka"/>
    <property type="match status" value="2"/>
</dbReference>
<reference evidence="2" key="2">
    <citation type="submission" date="2015-01" db="EMBL/GenBank/DDBJ databases">
        <title>Evolutionary Origins and Diversification of the Mycorrhizal Mutualists.</title>
        <authorList>
            <consortium name="DOE Joint Genome Institute"/>
            <consortium name="Mycorrhizal Genomics Consortium"/>
            <person name="Kohler A."/>
            <person name="Kuo A."/>
            <person name="Nagy L.G."/>
            <person name="Floudas D."/>
            <person name="Copeland A."/>
            <person name="Barry K.W."/>
            <person name="Cichocki N."/>
            <person name="Veneault-Fourrey C."/>
            <person name="LaButti K."/>
            <person name="Lindquist E.A."/>
            <person name="Lipzen A."/>
            <person name="Lundell T."/>
            <person name="Morin E."/>
            <person name="Murat C."/>
            <person name="Riley R."/>
            <person name="Ohm R."/>
            <person name="Sun H."/>
            <person name="Tunlid A."/>
            <person name="Henrissat B."/>
            <person name="Grigoriev I.V."/>
            <person name="Hibbett D.S."/>
            <person name="Martin F."/>
        </authorList>
    </citation>
    <scope>NUCLEOTIDE SEQUENCE [LARGE SCALE GENOMIC DNA]</scope>
    <source>
        <strain evidence="2">Ve08.2h10</strain>
    </source>
</reference>
<accession>A0A0D0D9J8</accession>
<dbReference type="STRING" id="930991.A0A0D0D9J8"/>
<sequence length="393" mass="44189">MSRDWAWIQADKIAEDQSAHGSAFIPIILGSDKMTVSVATVQNDYWPVYLSIGNIHNNVQHAHRNRVEILAFLAIPKVAKKYVDNILFQCFKKQQFHVAMSKILSSLKPGMTTPQVHTLQTIPNKSSSQELCKIGVEALPNNLDGGGAPQTLELIHALIEELSRHVVWDEWGIDANIIPFTDDFPHADICQLLAPNILHQLVKGGFKDHLVEWVSKYLEVTYRKASAKEHLADIDHCITAAPPFAGLHRFPDGQGFSQWTGDDLKALMKASAHSHSKFLSAISPVSQVYLPAIEGHMPDDIVCTLHAFLEFCYIIHWNVITDNTLMELKGALEQFHQYREVFRDLGVRPGGFSLPRQHSLVHYKSLIWLFGALNGLCTSITESKHITTVKRPW</sequence>
<protein>
    <submittedName>
        <fullName evidence="1">Uncharacterized protein</fullName>
    </submittedName>
</protein>
<dbReference type="HOGENOM" id="CLU_006344_14_1_1"/>